<organism evidence="14">
    <name type="scientific">candidate division WOR-3 bacterium</name>
    <dbReference type="NCBI Taxonomy" id="2052148"/>
    <lineage>
        <taxon>Bacteria</taxon>
        <taxon>Bacteria division WOR-3</taxon>
    </lineage>
</organism>
<dbReference type="InterPro" id="IPR055351">
    <property type="entry name" value="Urocanase"/>
</dbReference>
<dbReference type="FunFam" id="3.40.50.10730:FF:000001">
    <property type="entry name" value="Urocanate hydratase"/>
    <property type="match status" value="1"/>
</dbReference>
<evidence type="ECO:0000256" key="9">
    <source>
        <dbReference type="ARBA" id="ARBA00056569"/>
    </source>
</evidence>
<comment type="similarity">
    <text evidence="2 10">Belongs to the urocanase family.</text>
</comment>
<dbReference type="UniPathway" id="UPA00379">
    <property type="reaction ID" value="UER00550"/>
</dbReference>
<dbReference type="AlphaFoldDB" id="A0A7C3NCN5"/>
<evidence type="ECO:0000256" key="3">
    <source>
        <dbReference type="ARBA" id="ARBA00011992"/>
    </source>
</evidence>
<comment type="function">
    <text evidence="9 10">Catalyzes the conversion of urocanate to 4-imidazolone-5-propionate.</text>
</comment>
<dbReference type="InterPro" id="IPR023637">
    <property type="entry name" value="Urocanase-like"/>
</dbReference>
<keyword evidence="4 10" id="KW-0369">Histidine metabolism</keyword>
<feature type="active site" evidence="10">
    <location>
        <position position="406"/>
    </location>
</feature>
<keyword evidence="5 10" id="KW-0520">NAD</keyword>
<feature type="domain" description="Urocanase Rossmann-like" evidence="11">
    <location>
        <begin position="136"/>
        <end position="344"/>
    </location>
</feature>
<keyword evidence="10" id="KW-0963">Cytoplasm</keyword>
<evidence type="ECO:0000256" key="1">
    <source>
        <dbReference type="ARBA" id="ARBA00004794"/>
    </source>
</evidence>
<dbReference type="PANTHER" id="PTHR12216">
    <property type="entry name" value="UROCANATE HYDRATASE"/>
    <property type="match status" value="1"/>
</dbReference>
<evidence type="ECO:0000259" key="13">
    <source>
        <dbReference type="Pfam" id="PF17392"/>
    </source>
</evidence>
<dbReference type="GO" id="GO:0019556">
    <property type="term" value="P:L-histidine catabolic process to glutamate and formamide"/>
    <property type="evidence" value="ECO:0007669"/>
    <property type="project" value="UniProtKB-UniPathway"/>
</dbReference>
<dbReference type="GO" id="GO:0005737">
    <property type="term" value="C:cytoplasm"/>
    <property type="evidence" value="ECO:0007669"/>
    <property type="project" value="UniProtKB-SubCell"/>
</dbReference>
<evidence type="ECO:0000256" key="8">
    <source>
        <dbReference type="ARBA" id="ARBA00047623"/>
    </source>
</evidence>
<dbReference type="NCBIfam" id="NF003820">
    <property type="entry name" value="PRK05414.1"/>
    <property type="match status" value="1"/>
</dbReference>
<feature type="binding site" evidence="10">
    <location>
        <position position="192"/>
    </location>
    <ligand>
        <name>NAD(+)</name>
        <dbReference type="ChEBI" id="CHEBI:57540"/>
    </ligand>
</feature>
<accession>A0A7C3NCN5</accession>
<comment type="pathway">
    <text evidence="1 10">Amino-acid degradation; L-histidine degradation into L-glutamate; N-formimidoyl-L-glutamate from L-histidine: step 2/3.</text>
</comment>
<dbReference type="GO" id="GO:0016153">
    <property type="term" value="F:urocanate hydratase activity"/>
    <property type="evidence" value="ECO:0007669"/>
    <property type="project" value="UniProtKB-UniRule"/>
</dbReference>
<reference evidence="14" key="1">
    <citation type="journal article" date="2020" name="mSystems">
        <title>Genome- and Community-Level Interaction Insights into Carbon Utilization and Element Cycling Functions of Hydrothermarchaeota in Hydrothermal Sediment.</title>
        <authorList>
            <person name="Zhou Z."/>
            <person name="Liu Y."/>
            <person name="Xu W."/>
            <person name="Pan J."/>
            <person name="Luo Z.H."/>
            <person name="Li M."/>
        </authorList>
    </citation>
    <scope>NUCLEOTIDE SEQUENCE [LARGE SCALE GENOMIC DNA]</scope>
    <source>
        <strain evidence="14">SpSt-464</strain>
    </source>
</reference>
<dbReference type="Gene3D" id="3.40.50.10730">
    <property type="entry name" value="Urocanase like domains"/>
    <property type="match status" value="1"/>
</dbReference>
<dbReference type="Gene3D" id="3.40.1770.10">
    <property type="entry name" value="Urocanase superfamily"/>
    <property type="match status" value="1"/>
</dbReference>
<dbReference type="InterPro" id="IPR035085">
    <property type="entry name" value="Urocanase_Rossmann-like"/>
</dbReference>
<comment type="caution">
    <text evidence="14">The sequence shown here is derived from an EMBL/GenBank/DDBJ whole genome shotgun (WGS) entry which is preliminary data.</text>
</comment>
<feature type="domain" description="Urocanase C-terminal" evidence="13">
    <location>
        <begin position="347"/>
        <end position="541"/>
    </location>
</feature>
<dbReference type="NCBIfam" id="TIGR01228">
    <property type="entry name" value="hutU"/>
    <property type="match status" value="1"/>
</dbReference>
<evidence type="ECO:0000256" key="10">
    <source>
        <dbReference type="HAMAP-Rule" id="MF_00577"/>
    </source>
</evidence>
<comment type="catalytic activity">
    <reaction evidence="8 10">
        <text>4-imidazolone-5-propanoate = trans-urocanate + H2O</text>
        <dbReference type="Rhea" id="RHEA:13101"/>
        <dbReference type="ChEBI" id="CHEBI:15377"/>
        <dbReference type="ChEBI" id="CHEBI:17771"/>
        <dbReference type="ChEBI" id="CHEBI:77893"/>
        <dbReference type="EC" id="4.2.1.49"/>
    </reaction>
</comment>
<dbReference type="Pfam" id="PF17392">
    <property type="entry name" value="Urocanase_C"/>
    <property type="match status" value="1"/>
</dbReference>
<comment type="cofactor">
    <cofactor evidence="10">
        <name>NAD(+)</name>
        <dbReference type="ChEBI" id="CHEBI:57540"/>
    </cofactor>
    <text evidence="10">Binds 1 NAD(+) per subunit.</text>
</comment>
<dbReference type="InterPro" id="IPR038364">
    <property type="entry name" value="Urocanase_central_sf"/>
</dbReference>
<gene>
    <name evidence="10 14" type="primary">hutU</name>
    <name evidence="14" type="ORF">ENS15_00195</name>
</gene>
<dbReference type="InterPro" id="IPR035400">
    <property type="entry name" value="Urocanase_N"/>
</dbReference>
<dbReference type="InterPro" id="IPR036190">
    <property type="entry name" value="Urocanase_sf"/>
</dbReference>
<name>A0A7C3NCN5_UNCW3</name>
<dbReference type="InterPro" id="IPR035401">
    <property type="entry name" value="Urocanase_C"/>
</dbReference>
<protein>
    <recommendedName>
        <fullName evidence="3 10">Urocanate hydratase</fullName>
        <shortName evidence="10">Urocanase</shortName>
        <ecNumber evidence="3 10">4.2.1.49</ecNumber>
    </recommendedName>
    <alternativeName>
        <fullName evidence="7 10">Imidazolonepropionate hydrolase</fullName>
    </alternativeName>
</protein>
<feature type="binding site" evidence="10">
    <location>
        <begin position="48"/>
        <end position="49"/>
    </location>
    <ligand>
        <name>NAD(+)</name>
        <dbReference type="ChEBI" id="CHEBI:57540"/>
    </ligand>
</feature>
<dbReference type="PIRSF" id="PIRSF001423">
    <property type="entry name" value="Urocanate_hydrat"/>
    <property type="match status" value="1"/>
</dbReference>
<comment type="subcellular location">
    <subcellularLocation>
        <location evidence="10">Cytoplasm</location>
    </subcellularLocation>
</comment>
<feature type="binding site" evidence="10">
    <location>
        <begin position="269"/>
        <end position="270"/>
    </location>
    <ligand>
        <name>NAD(+)</name>
        <dbReference type="ChEBI" id="CHEBI:57540"/>
    </ligand>
</feature>
<comment type="caution">
    <text evidence="10">Lacks conserved residue(s) required for the propagation of feature annotation.</text>
</comment>
<evidence type="ECO:0000259" key="11">
    <source>
        <dbReference type="Pfam" id="PF01175"/>
    </source>
</evidence>
<dbReference type="GO" id="GO:0019557">
    <property type="term" value="P:L-histidine catabolic process to glutamate and formate"/>
    <property type="evidence" value="ECO:0007669"/>
    <property type="project" value="UniProtKB-UniPathway"/>
</dbReference>
<dbReference type="PANTHER" id="PTHR12216:SF4">
    <property type="entry name" value="UROCANATE HYDRATASE"/>
    <property type="match status" value="1"/>
</dbReference>
<evidence type="ECO:0000256" key="7">
    <source>
        <dbReference type="ARBA" id="ARBA00031640"/>
    </source>
</evidence>
<keyword evidence="6 10" id="KW-0456">Lyase</keyword>
<feature type="binding site" evidence="10">
    <location>
        <position position="488"/>
    </location>
    <ligand>
        <name>NAD(+)</name>
        <dbReference type="ChEBI" id="CHEBI:57540"/>
    </ligand>
</feature>
<evidence type="ECO:0000256" key="5">
    <source>
        <dbReference type="ARBA" id="ARBA00023027"/>
    </source>
</evidence>
<dbReference type="HAMAP" id="MF_00577">
    <property type="entry name" value="HutU"/>
    <property type="match status" value="1"/>
</dbReference>
<dbReference type="Pfam" id="PF01175">
    <property type="entry name" value="Urocanase"/>
    <property type="match status" value="1"/>
</dbReference>
<evidence type="ECO:0000256" key="6">
    <source>
        <dbReference type="ARBA" id="ARBA00023239"/>
    </source>
</evidence>
<evidence type="ECO:0000256" key="2">
    <source>
        <dbReference type="ARBA" id="ARBA00007578"/>
    </source>
</evidence>
<feature type="binding site" evidence="10">
    <location>
        <position position="126"/>
    </location>
    <ligand>
        <name>NAD(+)</name>
        <dbReference type="ChEBI" id="CHEBI:57540"/>
    </ligand>
</feature>
<evidence type="ECO:0000259" key="12">
    <source>
        <dbReference type="Pfam" id="PF17391"/>
    </source>
</evidence>
<sequence>MKEYKPIHAPRGTNLSCKSWQLEAPMRMLMNNLDPDVAKDPENLIVYGGRGKAARNWESYYKIIETLQNMDNDETLLMQSGKPVAVFKTHEWAPRVLITNSLLVPKWATLDEFLKLESMGLTCYGQMTAGSWIYIGTQGILQGTYETFYAIAKKLYGGSLKGKWVLTAGLGEMGGAQPLAAVMNDAVIIVVEVDESHIDRKIAQKYCDVKAKTLDEALKMKDQALKEKKPLSIGLLGNIADILPELVKRKIYPDVLTDQTAAHDPLFGYIPSGYSVQESNILREKDRNEYLKKVYDSISKHVEAMLRMQENGVNVFEYGNNLRQRALDNGVKDAFKIVGYMPAYIRDLFCEGSGPFRWVALTGNEKDIYETDKALLEIFPEDEHLRKWIEMARKLVRFQGLPARICWLKQGDRAKFGLMMNQMVKNGRLSGPVVIGRDHHDTGGAASPNRETEAMKDGSDAIADWPVLNAMLNVASGATWVSLHHGGGVGIGYSIHAGQVVLADGTELQAKKIERVLTNDPGLGVVRHADAGYQIAIDTAKKEKIRMPMVD</sequence>
<dbReference type="PROSITE" id="PS01233">
    <property type="entry name" value="UROCANASE"/>
    <property type="match status" value="1"/>
</dbReference>
<dbReference type="Pfam" id="PF17391">
    <property type="entry name" value="Urocanase_N"/>
    <property type="match status" value="1"/>
</dbReference>
<evidence type="ECO:0000313" key="14">
    <source>
        <dbReference type="EMBL" id="HFK23062.1"/>
    </source>
</evidence>
<proteinExistence type="inferred from homology"/>
<dbReference type="EC" id="4.2.1.49" evidence="3 10"/>
<dbReference type="SUPFAM" id="SSF111326">
    <property type="entry name" value="Urocanase"/>
    <property type="match status" value="1"/>
</dbReference>
<feature type="domain" description="Urocanase N-terminal" evidence="12">
    <location>
        <begin position="7"/>
        <end position="133"/>
    </location>
</feature>
<dbReference type="InterPro" id="IPR023636">
    <property type="entry name" value="Urocanase_CS"/>
</dbReference>
<feature type="binding site" evidence="10">
    <location>
        <position position="318"/>
    </location>
    <ligand>
        <name>NAD(+)</name>
        <dbReference type="ChEBI" id="CHEBI:57540"/>
    </ligand>
</feature>
<evidence type="ECO:0000256" key="4">
    <source>
        <dbReference type="ARBA" id="ARBA00022808"/>
    </source>
</evidence>
<feature type="binding site" evidence="10">
    <location>
        <begin position="259"/>
        <end position="263"/>
    </location>
    <ligand>
        <name>NAD(+)</name>
        <dbReference type="ChEBI" id="CHEBI:57540"/>
    </ligand>
</feature>
<dbReference type="EMBL" id="DSTT01000001">
    <property type="protein sequence ID" value="HFK23062.1"/>
    <property type="molecule type" value="Genomic_DNA"/>
</dbReference>